<gene>
    <name evidence="1" type="ORF">J2Y00_002480</name>
</gene>
<organism evidence="1 2">
    <name type="scientific">Deinococcus soli</name>
    <name type="common">ex Cha et al. 2016</name>
    <dbReference type="NCBI Taxonomy" id="1309411"/>
    <lineage>
        <taxon>Bacteria</taxon>
        <taxon>Thermotogati</taxon>
        <taxon>Deinococcota</taxon>
        <taxon>Deinococci</taxon>
        <taxon>Deinococcales</taxon>
        <taxon>Deinococcaceae</taxon>
        <taxon>Deinococcus</taxon>
    </lineage>
</organism>
<dbReference type="RefSeq" id="WP_309853639.1">
    <property type="nucleotide sequence ID" value="NZ_JAVDQJ010000004.1"/>
</dbReference>
<evidence type="ECO:0000313" key="2">
    <source>
        <dbReference type="Proteomes" id="UP001185331"/>
    </source>
</evidence>
<sequence length="109" mass="12574">MPDLTRIFRKPDPNFFTDVTFKLPRFIVQSLTEHAQELGEHPDVYMRRAVVLRRRMRCGVYAPLSDAYHAKLMAIHEQTGVSYETLMTGWLEAAIDAHHAALPPRDPQD</sequence>
<dbReference type="AlphaFoldDB" id="A0AAE4BLE6"/>
<evidence type="ECO:0000313" key="1">
    <source>
        <dbReference type="EMBL" id="MDR6218883.1"/>
    </source>
</evidence>
<name>A0AAE4BLE6_9DEIO</name>
<dbReference type="Proteomes" id="UP001185331">
    <property type="component" value="Unassembled WGS sequence"/>
</dbReference>
<reference evidence="1" key="1">
    <citation type="submission" date="2023-07" db="EMBL/GenBank/DDBJ databases">
        <title>Sorghum-associated microbial communities from plants grown in Nebraska, USA.</title>
        <authorList>
            <person name="Schachtman D."/>
        </authorList>
    </citation>
    <scope>NUCLEOTIDE SEQUENCE</scope>
    <source>
        <strain evidence="1">BE330</strain>
    </source>
</reference>
<proteinExistence type="predicted"/>
<protein>
    <submittedName>
        <fullName evidence="1">Uncharacterized protein</fullName>
    </submittedName>
</protein>
<dbReference type="EMBL" id="JAVDQK010000005">
    <property type="protein sequence ID" value="MDR6218883.1"/>
    <property type="molecule type" value="Genomic_DNA"/>
</dbReference>
<accession>A0AAE4BLE6</accession>
<comment type="caution">
    <text evidence="1">The sequence shown here is derived from an EMBL/GenBank/DDBJ whole genome shotgun (WGS) entry which is preliminary data.</text>
</comment>